<name>A0A9D1XNQ7_9FIRM</name>
<dbReference type="GO" id="GO:0000287">
    <property type="term" value="F:magnesium ion binding"/>
    <property type="evidence" value="ECO:0007669"/>
    <property type="project" value="UniProtKB-UniRule"/>
</dbReference>
<feature type="binding site" evidence="7">
    <location>
        <position position="56"/>
    </location>
    <ligand>
        <name>substrate</name>
    </ligand>
</feature>
<feature type="binding site" evidence="7">
    <location>
        <begin position="11"/>
        <end position="16"/>
    </location>
    <ligand>
        <name>ATP</name>
        <dbReference type="ChEBI" id="CHEBI:30616"/>
    </ligand>
</feature>
<dbReference type="EMBL" id="DXET01000238">
    <property type="protein sequence ID" value="HIX82432.1"/>
    <property type="molecule type" value="Genomic_DNA"/>
</dbReference>
<feature type="binding site" evidence="7">
    <location>
        <position position="115"/>
    </location>
    <ligand>
        <name>ATP</name>
        <dbReference type="ChEBI" id="CHEBI:30616"/>
    </ligand>
</feature>
<keyword evidence="1 7" id="KW-0028">Amino-acid biosynthesis</keyword>
<comment type="catalytic activity">
    <reaction evidence="7">
        <text>shikimate + ATP = 3-phosphoshikimate + ADP + H(+)</text>
        <dbReference type="Rhea" id="RHEA:13121"/>
        <dbReference type="ChEBI" id="CHEBI:15378"/>
        <dbReference type="ChEBI" id="CHEBI:30616"/>
        <dbReference type="ChEBI" id="CHEBI:36208"/>
        <dbReference type="ChEBI" id="CHEBI:145989"/>
        <dbReference type="ChEBI" id="CHEBI:456216"/>
        <dbReference type="EC" id="2.7.1.71"/>
    </reaction>
</comment>
<dbReference type="InterPro" id="IPR027417">
    <property type="entry name" value="P-loop_NTPase"/>
</dbReference>
<dbReference type="InterPro" id="IPR031322">
    <property type="entry name" value="Shikimate/glucono_kinase"/>
</dbReference>
<dbReference type="AlphaFoldDB" id="A0A9D1XNQ7"/>
<feature type="binding site" evidence="7">
    <location>
        <position position="33"/>
    </location>
    <ligand>
        <name>substrate</name>
    </ligand>
</feature>
<keyword evidence="7" id="KW-0479">Metal-binding</keyword>
<dbReference type="CDD" id="cd00464">
    <property type="entry name" value="SK"/>
    <property type="match status" value="1"/>
</dbReference>
<evidence type="ECO:0000313" key="9">
    <source>
        <dbReference type="Proteomes" id="UP000886724"/>
    </source>
</evidence>
<comment type="caution">
    <text evidence="7">Lacks conserved residue(s) required for the propagation of feature annotation.</text>
</comment>
<keyword evidence="7" id="KW-0963">Cytoplasm</keyword>
<dbReference type="GO" id="GO:0005524">
    <property type="term" value="F:ATP binding"/>
    <property type="evidence" value="ECO:0007669"/>
    <property type="project" value="UniProtKB-UniRule"/>
</dbReference>
<dbReference type="EC" id="2.7.1.71" evidence="7"/>
<evidence type="ECO:0000256" key="6">
    <source>
        <dbReference type="ARBA" id="ARBA00023141"/>
    </source>
</evidence>
<evidence type="ECO:0000256" key="5">
    <source>
        <dbReference type="ARBA" id="ARBA00022840"/>
    </source>
</evidence>
<keyword evidence="5 7" id="KW-0067">ATP-binding</keyword>
<dbReference type="HAMAP" id="MF_00109">
    <property type="entry name" value="Shikimate_kinase"/>
    <property type="match status" value="1"/>
</dbReference>
<dbReference type="SUPFAM" id="SSF52540">
    <property type="entry name" value="P-loop containing nucleoside triphosphate hydrolases"/>
    <property type="match status" value="1"/>
</dbReference>
<evidence type="ECO:0000256" key="3">
    <source>
        <dbReference type="ARBA" id="ARBA00022741"/>
    </source>
</evidence>
<keyword evidence="7" id="KW-0460">Magnesium</keyword>
<comment type="pathway">
    <text evidence="7">Metabolic intermediate biosynthesis; chorismate biosynthesis; chorismate from D-erythrose 4-phosphate and phosphoenolpyruvate: step 5/7.</text>
</comment>
<comment type="subunit">
    <text evidence="7">Monomer.</text>
</comment>
<feature type="binding site" evidence="7">
    <location>
        <position position="78"/>
    </location>
    <ligand>
        <name>substrate</name>
    </ligand>
</feature>
<dbReference type="GO" id="GO:0009073">
    <property type="term" value="P:aromatic amino acid family biosynthetic process"/>
    <property type="evidence" value="ECO:0007669"/>
    <property type="project" value="UniProtKB-KW"/>
</dbReference>
<keyword evidence="4 7" id="KW-0418">Kinase</keyword>
<comment type="function">
    <text evidence="7">Catalyzes the specific phosphorylation of the 3-hydroxyl group of shikimic acid using ATP as a cosubstrate.</text>
</comment>
<organism evidence="8 9">
    <name type="scientific">Candidatus Erysipelatoclostridium merdavium</name>
    <dbReference type="NCBI Taxonomy" id="2838566"/>
    <lineage>
        <taxon>Bacteria</taxon>
        <taxon>Bacillati</taxon>
        <taxon>Bacillota</taxon>
        <taxon>Erysipelotrichia</taxon>
        <taxon>Erysipelotrichales</taxon>
        <taxon>Erysipelotrichales incertae sedis</taxon>
    </lineage>
</organism>
<evidence type="ECO:0000256" key="1">
    <source>
        <dbReference type="ARBA" id="ARBA00022605"/>
    </source>
</evidence>
<dbReference type="Gene3D" id="3.40.50.300">
    <property type="entry name" value="P-loop containing nucleotide triphosphate hydrolases"/>
    <property type="match status" value="1"/>
</dbReference>
<dbReference type="InterPro" id="IPR000623">
    <property type="entry name" value="Shikimate_kinase/TSH1"/>
</dbReference>
<keyword evidence="2 7" id="KW-0808">Transferase</keyword>
<dbReference type="GO" id="GO:0008652">
    <property type="term" value="P:amino acid biosynthetic process"/>
    <property type="evidence" value="ECO:0007669"/>
    <property type="project" value="UniProtKB-KW"/>
</dbReference>
<proteinExistence type="inferred from homology"/>
<reference evidence="8" key="2">
    <citation type="submission" date="2021-04" db="EMBL/GenBank/DDBJ databases">
        <authorList>
            <person name="Gilroy R."/>
        </authorList>
    </citation>
    <scope>NUCLEOTIDE SEQUENCE</scope>
    <source>
        <strain evidence="8">ChiGjej1B1-14440</strain>
    </source>
</reference>
<feature type="binding site" evidence="7">
    <location>
        <position position="132"/>
    </location>
    <ligand>
        <name>substrate</name>
    </ligand>
</feature>
<comment type="caution">
    <text evidence="8">The sequence shown here is derived from an EMBL/GenBank/DDBJ whole genome shotgun (WGS) entry which is preliminary data.</text>
</comment>
<sequence>MKNIVLIGIMGCGKTTISKLLAEKLQRPVIDIDEYIVEKYNQSINEMFAISEDYFRQNEIACCKDLADIQDHIISTGGGVILKKENIDYLKKNGIVFYIDRPIDNIVEDVHVASRPLLQEGPQKLYDLDKQRHQLYLDACDYHLINDSSLENIVNNIISIINDN</sequence>
<dbReference type="PANTHER" id="PTHR21087:SF16">
    <property type="entry name" value="SHIKIMATE KINASE 1, CHLOROPLASTIC"/>
    <property type="match status" value="1"/>
</dbReference>
<dbReference type="GO" id="GO:0009423">
    <property type="term" value="P:chorismate biosynthetic process"/>
    <property type="evidence" value="ECO:0007669"/>
    <property type="project" value="UniProtKB-UniRule"/>
</dbReference>
<dbReference type="PANTHER" id="PTHR21087">
    <property type="entry name" value="SHIKIMATE KINASE"/>
    <property type="match status" value="1"/>
</dbReference>
<comment type="subcellular location">
    <subcellularLocation>
        <location evidence="7">Cytoplasm</location>
    </subcellularLocation>
</comment>
<keyword evidence="3 7" id="KW-0547">Nucleotide-binding</keyword>
<evidence type="ECO:0000256" key="2">
    <source>
        <dbReference type="ARBA" id="ARBA00022679"/>
    </source>
</evidence>
<dbReference type="GO" id="GO:0005829">
    <property type="term" value="C:cytosol"/>
    <property type="evidence" value="ECO:0007669"/>
    <property type="project" value="TreeGrafter"/>
</dbReference>
<dbReference type="PRINTS" id="PR01100">
    <property type="entry name" value="SHIKIMTKNASE"/>
</dbReference>
<feature type="binding site" evidence="7">
    <location>
        <position position="15"/>
    </location>
    <ligand>
        <name>Mg(2+)</name>
        <dbReference type="ChEBI" id="CHEBI:18420"/>
    </ligand>
</feature>
<keyword evidence="6 7" id="KW-0057">Aromatic amino acid biosynthesis</keyword>
<dbReference type="GO" id="GO:0004765">
    <property type="term" value="F:shikimate kinase activity"/>
    <property type="evidence" value="ECO:0007669"/>
    <property type="project" value="UniProtKB-UniRule"/>
</dbReference>
<evidence type="ECO:0000313" key="8">
    <source>
        <dbReference type="EMBL" id="HIX82432.1"/>
    </source>
</evidence>
<evidence type="ECO:0000256" key="7">
    <source>
        <dbReference type="HAMAP-Rule" id="MF_00109"/>
    </source>
</evidence>
<comment type="cofactor">
    <cofactor evidence="7">
        <name>Mg(2+)</name>
        <dbReference type="ChEBI" id="CHEBI:18420"/>
    </cofactor>
    <text evidence="7">Binds 1 Mg(2+) ion per subunit.</text>
</comment>
<evidence type="ECO:0000256" key="4">
    <source>
        <dbReference type="ARBA" id="ARBA00022777"/>
    </source>
</evidence>
<protein>
    <recommendedName>
        <fullName evidence="7">Shikimate kinase</fullName>
        <shortName evidence="7">SK</shortName>
        <ecNumber evidence="7">2.7.1.71</ecNumber>
    </recommendedName>
</protein>
<reference evidence="8" key="1">
    <citation type="journal article" date="2021" name="PeerJ">
        <title>Extensive microbial diversity within the chicken gut microbiome revealed by metagenomics and culture.</title>
        <authorList>
            <person name="Gilroy R."/>
            <person name="Ravi A."/>
            <person name="Getino M."/>
            <person name="Pursley I."/>
            <person name="Horton D.L."/>
            <person name="Alikhan N.F."/>
            <person name="Baker D."/>
            <person name="Gharbi K."/>
            <person name="Hall N."/>
            <person name="Watson M."/>
            <person name="Adriaenssens E.M."/>
            <person name="Foster-Nyarko E."/>
            <person name="Jarju S."/>
            <person name="Secka A."/>
            <person name="Antonio M."/>
            <person name="Oren A."/>
            <person name="Chaudhuri R.R."/>
            <person name="La Ragione R."/>
            <person name="Hildebrand F."/>
            <person name="Pallen M.J."/>
        </authorList>
    </citation>
    <scope>NUCLEOTIDE SEQUENCE</scope>
    <source>
        <strain evidence="8">ChiGjej1B1-14440</strain>
    </source>
</reference>
<dbReference type="Pfam" id="PF01202">
    <property type="entry name" value="SKI"/>
    <property type="match status" value="1"/>
</dbReference>
<accession>A0A9D1XNQ7</accession>
<dbReference type="Proteomes" id="UP000886724">
    <property type="component" value="Unassembled WGS sequence"/>
</dbReference>
<comment type="similarity">
    <text evidence="7">Belongs to the shikimate kinase family.</text>
</comment>
<gene>
    <name evidence="7" type="primary">aroK</name>
    <name evidence="8" type="ORF">H9980_10760</name>
</gene>